<keyword evidence="2" id="KW-1185">Reference proteome</keyword>
<name>A0A540VZH5_9ACTN</name>
<evidence type="ECO:0000313" key="1">
    <source>
        <dbReference type="EMBL" id="TQF02176.1"/>
    </source>
</evidence>
<dbReference type="RefSeq" id="WP_141632877.1">
    <property type="nucleotide sequence ID" value="NZ_VIGB01000003.1"/>
</dbReference>
<dbReference type="OrthoDB" id="3387754at2"/>
<organism evidence="1 2">
    <name type="scientific">Kitasatospora acidiphila</name>
    <dbReference type="NCBI Taxonomy" id="2567942"/>
    <lineage>
        <taxon>Bacteria</taxon>
        <taxon>Bacillati</taxon>
        <taxon>Actinomycetota</taxon>
        <taxon>Actinomycetes</taxon>
        <taxon>Kitasatosporales</taxon>
        <taxon>Streptomycetaceae</taxon>
        <taxon>Kitasatospora</taxon>
    </lineage>
</organism>
<accession>A0A540VZH5</accession>
<proteinExistence type="predicted"/>
<reference evidence="1 2" key="1">
    <citation type="submission" date="2019-06" db="EMBL/GenBank/DDBJ databases">
        <title>Description of Kitasatospora acidophila sp. nov. isolated from pine grove soil, and reclassification of Streptomyces novaecaesareae to Kitasatospora novaeceasareae comb. nov.</title>
        <authorList>
            <person name="Kim M.J."/>
        </authorList>
    </citation>
    <scope>NUCLEOTIDE SEQUENCE [LARGE SCALE GENOMIC DNA]</scope>
    <source>
        <strain evidence="1 2">MMS16-CNU292</strain>
    </source>
</reference>
<dbReference type="EMBL" id="VIGB01000003">
    <property type="protein sequence ID" value="TQF02176.1"/>
    <property type="molecule type" value="Genomic_DNA"/>
</dbReference>
<evidence type="ECO:0000313" key="2">
    <source>
        <dbReference type="Proteomes" id="UP000319103"/>
    </source>
</evidence>
<dbReference type="AlphaFoldDB" id="A0A540VZH5"/>
<sequence length="132" mass="14242">MVLKTYQDWWAAQVKAYAGGDPQGAQVRVYSADVALANVLMSLRSLQGAKMVMTGQPVLDPVVKSLDLSGTSQTAVISDCVDASGWHQADATTGSLKDAPQRLTRYPATAVLRSSGAFWKVFEFNRETGRTC</sequence>
<gene>
    <name evidence="1" type="ORF">E6W39_07690</name>
</gene>
<protein>
    <submittedName>
        <fullName evidence="1">Uncharacterized protein</fullName>
    </submittedName>
</protein>
<dbReference type="Proteomes" id="UP000319103">
    <property type="component" value="Unassembled WGS sequence"/>
</dbReference>
<comment type="caution">
    <text evidence="1">The sequence shown here is derived from an EMBL/GenBank/DDBJ whole genome shotgun (WGS) entry which is preliminary data.</text>
</comment>